<evidence type="ECO:0000256" key="5">
    <source>
        <dbReference type="ARBA" id="ARBA00022833"/>
    </source>
</evidence>
<dbReference type="EMBL" id="JAGMWT010000002">
    <property type="protein sequence ID" value="KAH7135332.1"/>
    <property type="molecule type" value="Genomic_DNA"/>
</dbReference>
<dbReference type="PANTHER" id="PTHR45962">
    <property type="entry name" value="N-FATTY-ACYL-AMINO ACID SYNTHASE/HYDROLASE PM20D1"/>
    <property type="match status" value="1"/>
</dbReference>
<dbReference type="InterPro" id="IPR036264">
    <property type="entry name" value="Bact_exopeptidase_dim_dom"/>
</dbReference>
<dbReference type="InterPro" id="IPR017141">
    <property type="entry name" value="Pept_M20_carboxypep"/>
</dbReference>
<evidence type="ECO:0000256" key="6">
    <source>
        <dbReference type="PIRSR" id="PIRSR037217-1"/>
    </source>
</evidence>
<keyword evidence="2" id="KW-0645">Protease</keyword>
<feature type="active site" description="Proton acceptor" evidence="6">
    <location>
        <position position="238"/>
    </location>
</feature>
<dbReference type="SUPFAM" id="SSF55031">
    <property type="entry name" value="Bacterial exopeptidase dimerisation domain"/>
    <property type="match status" value="1"/>
</dbReference>
<feature type="active site" evidence="6">
    <location>
        <position position="171"/>
    </location>
</feature>
<evidence type="ECO:0000256" key="2">
    <source>
        <dbReference type="ARBA" id="ARBA00022670"/>
    </source>
</evidence>
<dbReference type="Gene3D" id="3.30.70.360">
    <property type="match status" value="1"/>
</dbReference>
<reference evidence="9" key="1">
    <citation type="journal article" date="2021" name="Nat. Commun.">
        <title>Genetic determinants of endophytism in the Arabidopsis root mycobiome.</title>
        <authorList>
            <person name="Mesny F."/>
            <person name="Miyauchi S."/>
            <person name="Thiergart T."/>
            <person name="Pickel B."/>
            <person name="Atanasova L."/>
            <person name="Karlsson M."/>
            <person name="Huettel B."/>
            <person name="Barry K.W."/>
            <person name="Haridas S."/>
            <person name="Chen C."/>
            <person name="Bauer D."/>
            <person name="Andreopoulos W."/>
            <person name="Pangilinan J."/>
            <person name="LaButti K."/>
            <person name="Riley R."/>
            <person name="Lipzen A."/>
            <person name="Clum A."/>
            <person name="Drula E."/>
            <person name="Henrissat B."/>
            <person name="Kohler A."/>
            <person name="Grigoriev I.V."/>
            <person name="Martin F.M."/>
            <person name="Hacquard S."/>
        </authorList>
    </citation>
    <scope>NUCLEOTIDE SEQUENCE</scope>
    <source>
        <strain evidence="9">MPI-CAGE-CH-0243</strain>
    </source>
</reference>
<dbReference type="PROSITE" id="PS00759">
    <property type="entry name" value="ARGE_DAPE_CPG2_2"/>
    <property type="match status" value="1"/>
</dbReference>
<dbReference type="PANTHER" id="PTHR45962:SF1">
    <property type="entry name" value="N-FATTY-ACYL-AMINO ACID SYNTHASE_HYDROLASE PM20D1"/>
    <property type="match status" value="1"/>
</dbReference>
<feature type="binding site" evidence="7">
    <location>
        <position position="545"/>
    </location>
    <ligand>
        <name>Zn(2+)</name>
        <dbReference type="ChEBI" id="CHEBI:29105"/>
        <label>1</label>
    </ligand>
</feature>
<dbReference type="InterPro" id="IPR011650">
    <property type="entry name" value="Peptidase_M20_dimer"/>
</dbReference>
<dbReference type="Gene3D" id="1.10.150.900">
    <property type="match status" value="1"/>
</dbReference>
<feature type="binding site" evidence="7">
    <location>
        <position position="169"/>
    </location>
    <ligand>
        <name>Zn(2+)</name>
        <dbReference type="ChEBI" id="CHEBI:29105"/>
        <label>2</label>
    </ligand>
</feature>
<dbReference type="SUPFAM" id="SSF53187">
    <property type="entry name" value="Zn-dependent exopeptidases"/>
    <property type="match status" value="1"/>
</dbReference>
<evidence type="ECO:0000259" key="8">
    <source>
        <dbReference type="Pfam" id="PF07687"/>
    </source>
</evidence>
<dbReference type="Pfam" id="PF01546">
    <property type="entry name" value="Peptidase_M20"/>
    <property type="match status" value="1"/>
</dbReference>
<comment type="similarity">
    <text evidence="1">Belongs to the peptidase M20A family.</text>
</comment>
<dbReference type="GO" id="GO:0000328">
    <property type="term" value="C:fungal-type vacuole lumen"/>
    <property type="evidence" value="ECO:0007669"/>
    <property type="project" value="TreeGrafter"/>
</dbReference>
<protein>
    <recommendedName>
        <fullName evidence="8">Peptidase M20 dimerisation domain-containing protein</fullName>
    </recommendedName>
</protein>
<evidence type="ECO:0000256" key="3">
    <source>
        <dbReference type="ARBA" id="ARBA00022723"/>
    </source>
</evidence>
<dbReference type="GO" id="GO:0004181">
    <property type="term" value="F:metallocarboxypeptidase activity"/>
    <property type="evidence" value="ECO:0007669"/>
    <property type="project" value="InterPro"/>
</dbReference>
<dbReference type="Gene3D" id="3.40.630.10">
    <property type="entry name" value="Zn peptidases"/>
    <property type="match status" value="1"/>
</dbReference>
<dbReference type="Pfam" id="PF07687">
    <property type="entry name" value="M20_dimer"/>
    <property type="match status" value="1"/>
</dbReference>
<dbReference type="FunFam" id="3.40.630.10:FF:000027">
    <property type="entry name" value="N-fatty-acyl-amino acid synthase/hydrolase PM20D1"/>
    <property type="match status" value="1"/>
</dbReference>
<keyword evidence="5 7" id="KW-0862">Zinc</keyword>
<feature type="domain" description="Peptidase M20 dimerisation" evidence="8">
    <location>
        <begin position="285"/>
        <end position="445"/>
    </location>
</feature>
<keyword evidence="3 7" id="KW-0479">Metal-binding</keyword>
<evidence type="ECO:0000313" key="9">
    <source>
        <dbReference type="EMBL" id="KAH7135332.1"/>
    </source>
</evidence>
<dbReference type="Proteomes" id="UP000700596">
    <property type="component" value="Unassembled WGS sequence"/>
</dbReference>
<accession>A0A9P9IVQ6</accession>
<feature type="binding site" evidence="7">
    <location>
        <position position="204"/>
    </location>
    <ligand>
        <name>Zn(2+)</name>
        <dbReference type="ChEBI" id="CHEBI:29105"/>
        <label>2</label>
    </ligand>
</feature>
<dbReference type="InterPro" id="IPR001261">
    <property type="entry name" value="ArgE/DapE_CS"/>
</dbReference>
<proteinExistence type="inferred from homology"/>
<feature type="binding site" evidence="7">
    <location>
        <position position="204"/>
    </location>
    <ligand>
        <name>Zn(2+)</name>
        <dbReference type="ChEBI" id="CHEBI:29105"/>
        <label>1</label>
    </ligand>
</feature>
<dbReference type="PIRSF" id="PIRSF037217">
    <property type="entry name" value="Carboxypeptidase_S"/>
    <property type="match status" value="1"/>
</dbReference>
<evidence type="ECO:0000256" key="4">
    <source>
        <dbReference type="ARBA" id="ARBA00022801"/>
    </source>
</evidence>
<gene>
    <name evidence="9" type="ORF">B0J11DRAFT_518148</name>
</gene>
<dbReference type="CDD" id="cd05674">
    <property type="entry name" value="M20_yscS"/>
    <property type="match status" value="1"/>
</dbReference>
<name>A0A9P9IVQ6_9PLEO</name>
<feature type="binding site" evidence="7">
    <location>
        <position position="267"/>
    </location>
    <ligand>
        <name>Zn(2+)</name>
        <dbReference type="ChEBI" id="CHEBI:29105"/>
        <label>2</label>
    </ligand>
</feature>
<feature type="binding site" evidence="7">
    <location>
        <position position="239"/>
    </location>
    <ligand>
        <name>Zn(2+)</name>
        <dbReference type="ChEBI" id="CHEBI:29105"/>
        <label>1</label>
    </ligand>
</feature>
<keyword evidence="10" id="KW-1185">Reference proteome</keyword>
<dbReference type="InterPro" id="IPR002933">
    <property type="entry name" value="Peptidase_M20"/>
</dbReference>
<dbReference type="GO" id="GO:0046872">
    <property type="term" value="F:metal ion binding"/>
    <property type="evidence" value="ECO:0007669"/>
    <property type="project" value="UniProtKB-KW"/>
</dbReference>
<evidence type="ECO:0000256" key="7">
    <source>
        <dbReference type="PIRSR" id="PIRSR037217-2"/>
    </source>
</evidence>
<dbReference type="OrthoDB" id="3064516at2759"/>
<comment type="caution">
    <text evidence="9">The sequence shown here is derived from an EMBL/GenBank/DDBJ whole genome shotgun (WGS) entry which is preliminary data.</text>
</comment>
<evidence type="ECO:0000256" key="1">
    <source>
        <dbReference type="ARBA" id="ARBA00006247"/>
    </source>
</evidence>
<dbReference type="GO" id="GO:0051603">
    <property type="term" value="P:proteolysis involved in protein catabolic process"/>
    <property type="evidence" value="ECO:0007669"/>
    <property type="project" value="TreeGrafter"/>
</dbReference>
<evidence type="ECO:0000313" key="10">
    <source>
        <dbReference type="Proteomes" id="UP000700596"/>
    </source>
</evidence>
<organism evidence="9 10">
    <name type="scientific">Dendryphion nanum</name>
    <dbReference type="NCBI Taxonomy" id="256645"/>
    <lineage>
        <taxon>Eukaryota</taxon>
        <taxon>Fungi</taxon>
        <taxon>Dikarya</taxon>
        <taxon>Ascomycota</taxon>
        <taxon>Pezizomycotina</taxon>
        <taxon>Dothideomycetes</taxon>
        <taxon>Pleosporomycetidae</taxon>
        <taxon>Pleosporales</taxon>
        <taxon>Torulaceae</taxon>
        <taxon>Dendryphion</taxon>
    </lineage>
</organism>
<keyword evidence="4" id="KW-0378">Hydrolase</keyword>
<sequence>MAKTWGESLQTLPGVEKSPSTSLRLRVWIVWALFASLSWFLVRDYISIWPSHSHATPAPQCPQVEPLRPTISTKEINVMDGYLRSDGFRNKSIARLSGAVQIATQSFDDLGDIGVDPRWDVFYPFAKYLENTFPLVHQTLQLEKINTHGLLFTWPGSDPSLKPTLLMAHQDVVPVPGSTVEQWTHPPFSGHYDGKFVWGRGSSDCKNQLIAILEAVEALVESDFQPRRTLVLSFGFDEEISGQEGANRLAPFILKRYGHHGVAVVVDEGATVLELFGKTFALPGTGEKGYVDVDIVVRMPGGHSSIPPKHNGIGVASELITLIEANPYEPYLADENPYLGTLNCGAEHAPDFPKKLKHLLRKRSSRHNTCKKHQDSLALEASKYGDAIKYLMTTSVAVDLIHGGAKANALPERTQFTVNHRVNIGSSTSTILKHITSLAAQVSHKHNLTLHAFNHSETPSSITLSAHDTLLEPAPVTPTDTSADKSTPYSVLAGTTRALYGKEMLVAPGIMTGNTDTRFYWDVSEHIFRYGPGWDKEQTALGNIHTVDERMGVQGHVDAVRWFWAFVRNMDEADC</sequence>
<dbReference type="AlphaFoldDB" id="A0A9P9IVQ6"/>
<dbReference type="InterPro" id="IPR047177">
    <property type="entry name" value="Pept_M20A"/>
</dbReference>